<dbReference type="InterPro" id="IPR058865">
    <property type="entry name" value="GDPGP1_C"/>
</dbReference>
<organism evidence="3 4">
    <name type="scientific">Fraxinus pennsylvanica</name>
    <dbReference type="NCBI Taxonomy" id="56036"/>
    <lineage>
        <taxon>Eukaryota</taxon>
        <taxon>Viridiplantae</taxon>
        <taxon>Streptophyta</taxon>
        <taxon>Embryophyta</taxon>
        <taxon>Tracheophyta</taxon>
        <taxon>Spermatophyta</taxon>
        <taxon>Magnoliopsida</taxon>
        <taxon>eudicotyledons</taxon>
        <taxon>Gunneridae</taxon>
        <taxon>Pentapetalae</taxon>
        <taxon>asterids</taxon>
        <taxon>lamiids</taxon>
        <taxon>Lamiales</taxon>
        <taxon>Oleaceae</taxon>
        <taxon>Oleeae</taxon>
        <taxon>Fraxinus</taxon>
    </lineage>
</organism>
<protein>
    <recommendedName>
        <fullName evidence="2">GDPGP1-like C-terminal domain-containing protein</fullName>
    </recommendedName>
</protein>
<reference evidence="3" key="1">
    <citation type="submission" date="2023-05" db="EMBL/GenBank/DDBJ databases">
        <authorList>
            <person name="Huff M."/>
        </authorList>
    </citation>
    <scope>NUCLEOTIDE SEQUENCE</scope>
</reference>
<dbReference type="GO" id="GO:0016787">
    <property type="term" value="F:hydrolase activity"/>
    <property type="evidence" value="ECO:0007669"/>
    <property type="project" value="UniProtKB-KW"/>
</dbReference>
<dbReference type="GO" id="GO:0080048">
    <property type="term" value="F:GDP-D-glucose phosphorylase activity"/>
    <property type="evidence" value="ECO:0007669"/>
    <property type="project" value="InterPro"/>
</dbReference>
<evidence type="ECO:0000256" key="1">
    <source>
        <dbReference type="SAM" id="Phobius"/>
    </source>
</evidence>
<evidence type="ECO:0000313" key="4">
    <source>
        <dbReference type="Proteomes" id="UP000834106"/>
    </source>
</evidence>
<dbReference type="GO" id="GO:0000166">
    <property type="term" value="F:nucleotide binding"/>
    <property type="evidence" value="ECO:0007669"/>
    <property type="project" value="UniProtKB-KW"/>
</dbReference>
<accession>A0AAD2E614</accession>
<dbReference type="GO" id="GO:0006006">
    <property type="term" value="P:glucose metabolic process"/>
    <property type="evidence" value="ECO:0007669"/>
    <property type="project" value="TreeGrafter"/>
</dbReference>
<keyword evidence="1" id="KW-1133">Transmembrane helix</keyword>
<dbReference type="AlphaFoldDB" id="A0AAD2E614"/>
<feature type="domain" description="GDPGP1-like C-terminal" evidence="2">
    <location>
        <begin position="153"/>
        <end position="302"/>
    </location>
</feature>
<feature type="transmembrane region" description="Helical" evidence="1">
    <location>
        <begin position="56"/>
        <end position="77"/>
    </location>
</feature>
<dbReference type="GO" id="GO:0005737">
    <property type="term" value="C:cytoplasm"/>
    <property type="evidence" value="ECO:0007669"/>
    <property type="project" value="UniProtKB-SubCell"/>
</dbReference>
<keyword evidence="4" id="KW-1185">Reference proteome</keyword>
<name>A0AAD2E614_9LAMI</name>
<evidence type="ECO:0000259" key="2">
    <source>
        <dbReference type="Pfam" id="PF26216"/>
    </source>
</evidence>
<dbReference type="GO" id="GO:0005085">
    <property type="term" value="F:guanyl-nucleotide exchange factor activity"/>
    <property type="evidence" value="ECO:0007669"/>
    <property type="project" value="UniProtKB-KW"/>
</dbReference>
<dbReference type="Proteomes" id="UP000834106">
    <property type="component" value="Chromosome 16"/>
</dbReference>
<dbReference type="InterPro" id="IPR026506">
    <property type="entry name" value="GDPGP"/>
</dbReference>
<sequence>MKAGTSRRGQLSFELIRSCSPSMKISSTSLRLGQRKSSFNLNQAWIMKSSSFQMHLFISSILLALSPSIYVSVPLVLSYSKVSPVEYGHVLIPQTLERLPQRIDRDSFLLALYMAAGAKIPTSAWVKIAWVHLQPSTTFISSRQVYYLAVTLPIEMAPTRKITTSRGVKICDILNYPIRGLVFECGNTLDEFSNDVSDSSICLQDNNIPYNVLIADSGRRIFLIPQYYTEKQALGEVSFEFLNTQVDPAAWEITGHITHMVLKRKEDYEKASEENAWRLLAEVSLSEERLHEVKELLFEAISCSMEDNGVTQNILKDSDIGPQSLEDVDSFKGAHRAIVLRS</sequence>
<proteinExistence type="predicted"/>
<evidence type="ECO:0000313" key="3">
    <source>
        <dbReference type="EMBL" id="CAI9778539.1"/>
    </source>
</evidence>
<dbReference type="PANTHER" id="PTHR20884:SF21">
    <property type="entry name" value="GDP-L-GALACTOSE PHOSPHORYLASE 1"/>
    <property type="match status" value="1"/>
</dbReference>
<gene>
    <name evidence="3" type="ORF">FPE_LOCUS25969</name>
</gene>
<keyword evidence="1" id="KW-0472">Membrane</keyword>
<dbReference type="Pfam" id="PF26216">
    <property type="entry name" value="GDPGP1_C"/>
    <property type="match status" value="1"/>
</dbReference>
<keyword evidence="1" id="KW-0812">Transmembrane</keyword>
<dbReference type="EMBL" id="OU503051">
    <property type="protein sequence ID" value="CAI9778539.1"/>
    <property type="molecule type" value="Genomic_DNA"/>
</dbReference>
<dbReference type="PANTHER" id="PTHR20884">
    <property type="entry name" value="GDP-D-GLUCOSE PHOSPHORYLASE 1"/>
    <property type="match status" value="1"/>
</dbReference>